<dbReference type="STRING" id="6205.A0A0R3WUM8"/>
<proteinExistence type="predicted"/>
<keyword evidence="1" id="KW-0472">Membrane</keyword>
<accession>A0A0R3WUM8</accession>
<feature type="transmembrane region" description="Helical" evidence="1">
    <location>
        <begin position="15"/>
        <end position="35"/>
    </location>
</feature>
<name>A0A0R3WUM8_HYDTA</name>
<organism evidence="2">
    <name type="scientific">Hydatigena taeniaeformis</name>
    <name type="common">Feline tapeworm</name>
    <name type="synonym">Taenia taeniaeformis</name>
    <dbReference type="NCBI Taxonomy" id="6205"/>
    <lineage>
        <taxon>Eukaryota</taxon>
        <taxon>Metazoa</taxon>
        <taxon>Spiralia</taxon>
        <taxon>Lophotrochozoa</taxon>
        <taxon>Platyhelminthes</taxon>
        <taxon>Cestoda</taxon>
        <taxon>Eucestoda</taxon>
        <taxon>Cyclophyllidea</taxon>
        <taxon>Taeniidae</taxon>
        <taxon>Hydatigera</taxon>
    </lineage>
</organism>
<evidence type="ECO:0000313" key="2">
    <source>
        <dbReference type="WBParaSite" id="TTAC_0000446801-mRNA-1"/>
    </source>
</evidence>
<dbReference type="AlphaFoldDB" id="A0A0R3WUM8"/>
<sequence length="91" mass="10619">LTSSDTPGSERSWQFWLKVFVVLVGMFSVGVFAYVQARYCCDICQRWCRLNRVCVVQEPSKERIAKMRMEQRLPTSRFCVVNEVDTFTAMP</sequence>
<keyword evidence="1" id="KW-0812">Transmembrane</keyword>
<protein>
    <submittedName>
        <fullName evidence="2">Transferrin-like domain-containing protein</fullName>
    </submittedName>
</protein>
<evidence type="ECO:0000256" key="1">
    <source>
        <dbReference type="SAM" id="Phobius"/>
    </source>
</evidence>
<keyword evidence="1" id="KW-1133">Transmembrane helix</keyword>
<reference evidence="2" key="1">
    <citation type="submission" date="2017-02" db="UniProtKB">
        <authorList>
            <consortium name="WormBaseParasite"/>
        </authorList>
    </citation>
    <scope>IDENTIFICATION</scope>
</reference>
<dbReference type="WBParaSite" id="TTAC_0000446801-mRNA-1">
    <property type="protein sequence ID" value="TTAC_0000446801-mRNA-1"/>
    <property type="gene ID" value="TTAC_0000446801"/>
</dbReference>